<name>A0A520MRV3_9GAMM</name>
<protein>
    <submittedName>
        <fullName evidence="1">Uncharacterized protein</fullName>
    </submittedName>
</protein>
<proteinExistence type="predicted"/>
<reference evidence="1 2" key="1">
    <citation type="submission" date="2019-02" db="EMBL/GenBank/DDBJ databases">
        <title>Prokaryotic population dynamics and viral predation in marine succession experiment using metagenomics: the confinement effect.</title>
        <authorList>
            <person name="Haro-Moreno J.M."/>
            <person name="Rodriguez-Valera F."/>
            <person name="Lopez-Perez M."/>
        </authorList>
    </citation>
    <scope>NUCLEOTIDE SEQUENCE [LARGE SCALE GENOMIC DNA]</scope>
    <source>
        <strain evidence="1">MED-G166</strain>
    </source>
</reference>
<dbReference type="EMBL" id="SHBL01000019">
    <property type="protein sequence ID" value="RZO23939.1"/>
    <property type="molecule type" value="Genomic_DNA"/>
</dbReference>
<accession>A0A520MRV3</accession>
<dbReference type="Proteomes" id="UP000320146">
    <property type="component" value="Unassembled WGS sequence"/>
</dbReference>
<dbReference type="AlphaFoldDB" id="A0A520MRV3"/>
<evidence type="ECO:0000313" key="2">
    <source>
        <dbReference type="Proteomes" id="UP000320146"/>
    </source>
</evidence>
<sequence>MRIVLLLVALIILNVIFADRFLIPTKTIPSDQIIYLEDNPQTNIDVLLLESVVFSDPNNQANIPGLKKVGAYKVAIDAQTRASIGAYALKNMPEYKAVEMSNGSFELTDMKIIIQYKEENDINALGYDYALNKVEAMSAANIVIFEAQNNLQLNNIMARLKEDYRVVDASFNLVEMSEIPQ</sequence>
<evidence type="ECO:0000313" key="1">
    <source>
        <dbReference type="EMBL" id="RZO23939.1"/>
    </source>
</evidence>
<gene>
    <name evidence="1" type="ORF">EVA99_02810</name>
</gene>
<comment type="caution">
    <text evidence="1">The sequence shown here is derived from an EMBL/GenBank/DDBJ whole genome shotgun (WGS) entry which is preliminary data.</text>
</comment>
<organism evidence="1 2">
    <name type="scientific">SAR86 cluster bacterium</name>
    <dbReference type="NCBI Taxonomy" id="2030880"/>
    <lineage>
        <taxon>Bacteria</taxon>
        <taxon>Pseudomonadati</taxon>
        <taxon>Pseudomonadota</taxon>
        <taxon>Gammaproteobacteria</taxon>
        <taxon>SAR86 cluster</taxon>
    </lineage>
</organism>